<protein>
    <submittedName>
        <fullName evidence="1">Uncharacterized protein</fullName>
    </submittedName>
</protein>
<proteinExistence type="predicted"/>
<dbReference type="EMBL" id="GBXM01022676">
    <property type="protein sequence ID" value="JAH85901.1"/>
    <property type="molecule type" value="Transcribed_RNA"/>
</dbReference>
<evidence type="ECO:0000313" key="1">
    <source>
        <dbReference type="EMBL" id="JAH85901.1"/>
    </source>
</evidence>
<name>A0A0E9W6H8_ANGAN</name>
<sequence length="59" mass="6879">MRCVEKKKYRTFWLGGAVITRSNVLVESLAVADTLKWLQLFLFQHWTLNATVSHTWNIG</sequence>
<accession>A0A0E9W6H8</accession>
<reference evidence="1" key="2">
    <citation type="journal article" date="2015" name="Fish Shellfish Immunol.">
        <title>Early steps in the European eel (Anguilla anguilla)-Vibrio vulnificus interaction in the gills: Role of the RtxA13 toxin.</title>
        <authorList>
            <person name="Callol A."/>
            <person name="Pajuelo D."/>
            <person name="Ebbesson L."/>
            <person name="Teles M."/>
            <person name="MacKenzie S."/>
            <person name="Amaro C."/>
        </authorList>
    </citation>
    <scope>NUCLEOTIDE SEQUENCE</scope>
</reference>
<organism evidence="1">
    <name type="scientific">Anguilla anguilla</name>
    <name type="common">European freshwater eel</name>
    <name type="synonym">Muraena anguilla</name>
    <dbReference type="NCBI Taxonomy" id="7936"/>
    <lineage>
        <taxon>Eukaryota</taxon>
        <taxon>Metazoa</taxon>
        <taxon>Chordata</taxon>
        <taxon>Craniata</taxon>
        <taxon>Vertebrata</taxon>
        <taxon>Euteleostomi</taxon>
        <taxon>Actinopterygii</taxon>
        <taxon>Neopterygii</taxon>
        <taxon>Teleostei</taxon>
        <taxon>Anguilliformes</taxon>
        <taxon>Anguillidae</taxon>
        <taxon>Anguilla</taxon>
    </lineage>
</organism>
<dbReference type="AlphaFoldDB" id="A0A0E9W6H8"/>
<reference evidence="1" key="1">
    <citation type="submission" date="2014-11" db="EMBL/GenBank/DDBJ databases">
        <authorList>
            <person name="Amaro Gonzalez C."/>
        </authorList>
    </citation>
    <scope>NUCLEOTIDE SEQUENCE</scope>
</reference>